<sequence length="80" mass="8808">MSAITDPESHPEAVRAAIQAAVDATSSIYTEHAGTDVEQRLRIEMQDRGLKVVDEAWIVDVARRIRSGHDVRVGLPDEAQ</sequence>
<name>A0ABW0ZD39_9ACTN</name>
<keyword evidence="2" id="KW-1185">Reference proteome</keyword>
<organism evidence="1 2">
    <name type="scientific">Nocardioides vastitatis</name>
    <dbReference type="NCBI Taxonomy" id="2568655"/>
    <lineage>
        <taxon>Bacteria</taxon>
        <taxon>Bacillati</taxon>
        <taxon>Actinomycetota</taxon>
        <taxon>Actinomycetes</taxon>
        <taxon>Propionibacteriales</taxon>
        <taxon>Nocardioidaceae</taxon>
        <taxon>Nocardioides</taxon>
    </lineage>
</organism>
<dbReference type="Proteomes" id="UP001596072">
    <property type="component" value="Unassembled WGS sequence"/>
</dbReference>
<reference evidence="2" key="1">
    <citation type="journal article" date="2019" name="Int. J. Syst. Evol. Microbiol.">
        <title>The Global Catalogue of Microorganisms (GCM) 10K type strain sequencing project: providing services to taxonomists for standard genome sequencing and annotation.</title>
        <authorList>
            <consortium name="The Broad Institute Genomics Platform"/>
            <consortium name="The Broad Institute Genome Sequencing Center for Infectious Disease"/>
            <person name="Wu L."/>
            <person name="Ma J."/>
        </authorList>
    </citation>
    <scope>NUCLEOTIDE SEQUENCE [LARGE SCALE GENOMIC DNA]</scope>
    <source>
        <strain evidence="2">YIM 94188</strain>
    </source>
</reference>
<comment type="caution">
    <text evidence="1">The sequence shown here is derived from an EMBL/GenBank/DDBJ whole genome shotgun (WGS) entry which is preliminary data.</text>
</comment>
<protein>
    <submittedName>
        <fullName evidence="1">Uncharacterized protein</fullName>
    </submittedName>
</protein>
<gene>
    <name evidence="1" type="ORF">ACFPQB_03150</name>
</gene>
<dbReference type="EMBL" id="JBHSNS010000001">
    <property type="protein sequence ID" value="MFC5727898.1"/>
    <property type="molecule type" value="Genomic_DNA"/>
</dbReference>
<dbReference type="RefSeq" id="WP_136432440.1">
    <property type="nucleotide sequence ID" value="NZ_JBHSNS010000001.1"/>
</dbReference>
<accession>A0ABW0ZD39</accession>
<evidence type="ECO:0000313" key="2">
    <source>
        <dbReference type="Proteomes" id="UP001596072"/>
    </source>
</evidence>
<evidence type="ECO:0000313" key="1">
    <source>
        <dbReference type="EMBL" id="MFC5727898.1"/>
    </source>
</evidence>
<proteinExistence type="predicted"/>